<sequence>MAMATAMASLEMTPSVASPTSFSTRLLVFHPLNQRLFPSPCSFFNLKYKFLSLRDMACNSHSSKSHSYLLGSTRTVTSLFEMAVLLVKAIGEGNWLNTVNSVGMSGGGLTCEPPGGLSWVEKIGSSRKQAGLG</sequence>
<comment type="caution">
    <text evidence="1">The sequence shown here is derived from an EMBL/GenBank/DDBJ whole genome shotgun (WGS) entry which is preliminary data.</text>
</comment>
<reference evidence="1 2" key="1">
    <citation type="submission" date="2024-01" db="EMBL/GenBank/DDBJ databases">
        <title>The genomes of 5 underutilized Papilionoideae crops provide insights into root nodulation and disease resistance.</title>
        <authorList>
            <person name="Yuan L."/>
        </authorList>
    </citation>
    <scope>NUCLEOTIDE SEQUENCE [LARGE SCALE GENOMIC DNA]</scope>
    <source>
        <strain evidence="1">LY-2023</strain>
        <tissue evidence="1">Leaf</tissue>
    </source>
</reference>
<accession>A0AAN9JLT2</accession>
<dbReference type="Proteomes" id="UP001359559">
    <property type="component" value="Unassembled WGS sequence"/>
</dbReference>
<proteinExistence type="predicted"/>
<evidence type="ECO:0000313" key="2">
    <source>
        <dbReference type="Proteomes" id="UP001359559"/>
    </source>
</evidence>
<dbReference type="EMBL" id="JAYKXN010000003">
    <property type="protein sequence ID" value="KAK7301620.1"/>
    <property type="molecule type" value="Genomic_DNA"/>
</dbReference>
<keyword evidence="2" id="KW-1185">Reference proteome</keyword>
<evidence type="ECO:0000313" key="1">
    <source>
        <dbReference type="EMBL" id="KAK7301620.1"/>
    </source>
</evidence>
<name>A0AAN9JLT2_CLITE</name>
<organism evidence="1 2">
    <name type="scientific">Clitoria ternatea</name>
    <name type="common">Butterfly pea</name>
    <dbReference type="NCBI Taxonomy" id="43366"/>
    <lineage>
        <taxon>Eukaryota</taxon>
        <taxon>Viridiplantae</taxon>
        <taxon>Streptophyta</taxon>
        <taxon>Embryophyta</taxon>
        <taxon>Tracheophyta</taxon>
        <taxon>Spermatophyta</taxon>
        <taxon>Magnoliopsida</taxon>
        <taxon>eudicotyledons</taxon>
        <taxon>Gunneridae</taxon>
        <taxon>Pentapetalae</taxon>
        <taxon>rosids</taxon>
        <taxon>fabids</taxon>
        <taxon>Fabales</taxon>
        <taxon>Fabaceae</taxon>
        <taxon>Papilionoideae</taxon>
        <taxon>50 kb inversion clade</taxon>
        <taxon>NPAAA clade</taxon>
        <taxon>indigoferoid/millettioid clade</taxon>
        <taxon>Phaseoleae</taxon>
        <taxon>Clitoria</taxon>
    </lineage>
</organism>
<dbReference type="AlphaFoldDB" id="A0AAN9JLT2"/>
<gene>
    <name evidence="1" type="ORF">RJT34_12489</name>
</gene>
<protein>
    <submittedName>
        <fullName evidence="1">Uncharacterized protein</fullName>
    </submittedName>
</protein>